<evidence type="ECO:0000313" key="1">
    <source>
        <dbReference type="Proteomes" id="UP000087766"/>
    </source>
</evidence>
<protein>
    <submittedName>
        <fullName evidence="2">Uncharacterized protein LOC106771597</fullName>
    </submittedName>
</protein>
<evidence type="ECO:0000313" key="2">
    <source>
        <dbReference type="RefSeq" id="XP_014513080.1"/>
    </source>
</evidence>
<gene>
    <name evidence="2" type="primary">LOC106771597</name>
</gene>
<accession>A0A1S3V462</accession>
<reference evidence="2" key="2">
    <citation type="submission" date="2025-08" db="UniProtKB">
        <authorList>
            <consortium name="RefSeq"/>
        </authorList>
    </citation>
    <scope>IDENTIFICATION</scope>
    <source>
        <tissue evidence="2">Leaf</tissue>
    </source>
</reference>
<dbReference type="KEGG" id="vra:106771597"/>
<proteinExistence type="predicted"/>
<dbReference type="Proteomes" id="UP000087766">
    <property type="component" value="Chromosome 8"/>
</dbReference>
<sequence length="113" mass="13428">MEGLTISLKSFWHLSWRISRESIPSCAFQYLFSILHKDLNRRIASFHSVASMEFFIAQKNHWRRVLVSRWWRCESFFRGGFRLRRWCLSLLLHLAFCTTSTTIDLASPSIIIC</sequence>
<reference evidence="1" key="1">
    <citation type="journal article" date="2014" name="Nat. Commun.">
        <title>Genome sequence of mungbean and insights into evolution within Vigna species.</title>
        <authorList>
            <person name="Kang Y.J."/>
            <person name="Kim S.K."/>
            <person name="Kim M.Y."/>
            <person name="Lestari P."/>
            <person name="Kim K.H."/>
            <person name="Ha B.K."/>
            <person name="Jun T.H."/>
            <person name="Hwang W.J."/>
            <person name="Lee T."/>
            <person name="Lee J."/>
            <person name="Shim S."/>
            <person name="Yoon M.Y."/>
            <person name="Jang Y.E."/>
            <person name="Han K.S."/>
            <person name="Taeprayoon P."/>
            <person name="Yoon N."/>
            <person name="Somta P."/>
            <person name="Tanya P."/>
            <person name="Kim K.S."/>
            <person name="Gwag J.G."/>
            <person name="Moon J.K."/>
            <person name="Lee Y.H."/>
            <person name="Park B.S."/>
            <person name="Bombarely A."/>
            <person name="Doyle J.J."/>
            <person name="Jackson S.A."/>
            <person name="Schafleitner R."/>
            <person name="Srinives P."/>
            <person name="Varshney R.K."/>
            <person name="Lee S.H."/>
        </authorList>
    </citation>
    <scope>NUCLEOTIDE SEQUENCE [LARGE SCALE GENOMIC DNA]</scope>
    <source>
        <strain evidence="1">cv. VC1973A</strain>
    </source>
</reference>
<dbReference type="AlphaFoldDB" id="A0A1S3V462"/>
<dbReference type="RefSeq" id="XP_014513080.1">
    <property type="nucleotide sequence ID" value="XM_014657594.2"/>
</dbReference>
<keyword evidence="1" id="KW-1185">Reference proteome</keyword>
<dbReference type="GeneID" id="106771597"/>
<organism evidence="1 2">
    <name type="scientific">Vigna radiata var. radiata</name>
    <name type="common">Mung bean</name>
    <name type="synonym">Phaseolus aureus</name>
    <dbReference type="NCBI Taxonomy" id="3916"/>
    <lineage>
        <taxon>Eukaryota</taxon>
        <taxon>Viridiplantae</taxon>
        <taxon>Streptophyta</taxon>
        <taxon>Embryophyta</taxon>
        <taxon>Tracheophyta</taxon>
        <taxon>Spermatophyta</taxon>
        <taxon>Magnoliopsida</taxon>
        <taxon>eudicotyledons</taxon>
        <taxon>Gunneridae</taxon>
        <taxon>Pentapetalae</taxon>
        <taxon>rosids</taxon>
        <taxon>fabids</taxon>
        <taxon>Fabales</taxon>
        <taxon>Fabaceae</taxon>
        <taxon>Papilionoideae</taxon>
        <taxon>50 kb inversion clade</taxon>
        <taxon>NPAAA clade</taxon>
        <taxon>indigoferoid/millettioid clade</taxon>
        <taxon>Phaseoleae</taxon>
        <taxon>Vigna</taxon>
    </lineage>
</organism>
<name>A0A1S3V462_VIGRR</name>